<dbReference type="EMBL" id="NPHW01003180">
    <property type="protein sequence ID" value="OXV10015.1"/>
    <property type="molecule type" value="Genomic_DNA"/>
</dbReference>
<dbReference type="Proteomes" id="UP000243515">
    <property type="component" value="Unassembled WGS sequence"/>
</dbReference>
<evidence type="ECO:0000259" key="5">
    <source>
        <dbReference type="Pfam" id="PF16558"/>
    </source>
</evidence>
<dbReference type="InterPro" id="IPR032353">
    <property type="entry name" value="AZUL"/>
</dbReference>
<dbReference type="InterPro" id="IPR042299">
    <property type="entry name" value="Ufd1-like_Nn"/>
</dbReference>
<dbReference type="Gene3D" id="6.10.130.10">
    <property type="entry name" value="Ubiquitin-protein ligase E3A, N-terminal zinc-binding domain (AZUL)"/>
    <property type="match status" value="1"/>
</dbReference>
<dbReference type="GO" id="GO:0034098">
    <property type="term" value="C:VCP-NPL4-UFD1 AAA ATPase complex"/>
    <property type="evidence" value="ECO:0007669"/>
    <property type="project" value="TreeGrafter"/>
</dbReference>
<protein>
    <submittedName>
        <fullName evidence="8">Uncharacterized protein</fullName>
    </submittedName>
</protein>
<keyword evidence="2" id="KW-0833">Ubl conjugation pathway</keyword>
<evidence type="ECO:0000259" key="7">
    <source>
        <dbReference type="Pfam" id="PF24842"/>
    </source>
</evidence>
<feature type="domain" description="Ubiquitin fusion degradation protein UFD1 N-terminal subdomain 2" evidence="7">
    <location>
        <begin position="173"/>
        <end position="249"/>
    </location>
</feature>
<dbReference type="GO" id="GO:0036503">
    <property type="term" value="P:ERAD pathway"/>
    <property type="evidence" value="ECO:0007669"/>
    <property type="project" value="TreeGrafter"/>
</dbReference>
<feature type="domain" description="Ubiquitin fusion degradation protein UFD1 N-terminal subdomain 1" evidence="4">
    <location>
        <begin position="90"/>
        <end position="138"/>
    </location>
</feature>
<accession>A0A232M0S3</accession>
<evidence type="ECO:0000313" key="8">
    <source>
        <dbReference type="EMBL" id="OXV10015.1"/>
    </source>
</evidence>
<evidence type="ECO:0000256" key="3">
    <source>
        <dbReference type="SAM" id="MobiDB-lite"/>
    </source>
</evidence>
<reference evidence="8 9" key="1">
    <citation type="journal article" date="2015" name="Environ. Microbiol.">
        <title>Metagenome sequence of Elaphomyces granulatus from sporocarp tissue reveals Ascomycota ectomycorrhizal fingerprints of genome expansion and a Proteobacteria-rich microbiome.</title>
        <authorList>
            <person name="Quandt C.A."/>
            <person name="Kohler A."/>
            <person name="Hesse C.N."/>
            <person name="Sharpton T.J."/>
            <person name="Martin F."/>
            <person name="Spatafora J.W."/>
        </authorList>
    </citation>
    <scope>NUCLEOTIDE SEQUENCE [LARGE SCALE GENOMIC DNA]</scope>
    <source>
        <strain evidence="8 9">OSC145934</strain>
    </source>
</reference>
<dbReference type="Gene3D" id="3.10.330.10">
    <property type="match status" value="1"/>
</dbReference>
<evidence type="ECO:0000313" key="9">
    <source>
        <dbReference type="Proteomes" id="UP000243515"/>
    </source>
</evidence>
<dbReference type="GO" id="GO:0031593">
    <property type="term" value="F:polyubiquitin modification-dependent protein binding"/>
    <property type="evidence" value="ECO:0007669"/>
    <property type="project" value="TreeGrafter"/>
</dbReference>
<feature type="domain" description="DUF7590" evidence="6">
    <location>
        <begin position="275"/>
        <end position="406"/>
    </location>
</feature>
<feature type="region of interest" description="Disordered" evidence="3">
    <location>
        <begin position="140"/>
        <end position="160"/>
    </location>
</feature>
<dbReference type="InterPro" id="IPR042556">
    <property type="entry name" value="AZUL_sf"/>
</dbReference>
<feature type="domain" description="Ubiquitin-protein ligase E3A N-terminal zinc-binding" evidence="5">
    <location>
        <begin position="647"/>
        <end position="672"/>
    </location>
</feature>
<evidence type="ECO:0000259" key="6">
    <source>
        <dbReference type="Pfam" id="PF24503"/>
    </source>
</evidence>
<dbReference type="InterPro" id="IPR004854">
    <property type="entry name" value="Ufd1-like"/>
</dbReference>
<dbReference type="Pfam" id="PF24503">
    <property type="entry name" value="DUF7590"/>
    <property type="match status" value="1"/>
</dbReference>
<evidence type="ECO:0000256" key="2">
    <source>
        <dbReference type="ARBA" id="ARBA00022786"/>
    </source>
</evidence>
<evidence type="ECO:0000259" key="4">
    <source>
        <dbReference type="Pfam" id="PF03152"/>
    </source>
</evidence>
<evidence type="ECO:0000256" key="1">
    <source>
        <dbReference type="ARBA" id="ARBA00006043"/>
    </source>
</evidence>
<dbReference type="AlphaFoldDB" id="A0A232M0S3"/>
<dbReference type="Pfam" id="PF16558">
    <property type="entry name" value="AZUL"/>
    <property type="match status" value="1"/>
</dbReference>
<organism evidence="8 9">
    <name type="scientific">Elaphomyces granulatus</name>
    <dbReference type="NCBI Taxonomy" id="519963"/>
    <lineage>
        <taxon>Eukaryota</taxon>
        <taxon>Fungi</taxon>
        <taxon>Dikarya</taxon>
        <taxon>Ascomycota</taxon>
        <taxon>Pezizomycotina</taxon>
        <taxon>Eurotiomycetes</taxon>
        <taxon>Eurotiomycetidae</taxon>
        <taxon>Eurotiales</taxon>
        <taxon>Elaphomycetaceae</taxon>
        <taxon>Elaphomyces</taxon>
    </lineage>
</organism>
<dbReference type="PANTHER" id="PTHR12555">
    <property type="entry name" value="UBIQUITIN FUSION DEGRADATON PROTEIN 1"/>
    <property type="match status" value="1"/>
</dbReference>
<feature type="region of interest" description="Disordered" evidence="3">
    <location>
        <begin position="260"/>
        <end position="283"/>
    </location>
</feature>
<dbReference type="InterPro" id="IPR056012">
    <property type="entry name" value="DUF7590"/>
</dbReference>
<comment type="similarity">
    <text evidence="1">Belongs to the UFD1 family.</text>
</comment>
<proteinExistence type="inferred from homology"/>
<dbReference type="Pfam" id="PF03152">
    <property type="entry name" value="UFD1_N1"/>
    <property type="match status" value="1"/>
</dbReference>
<comment type="caution">
    <text evidence="8">The sequence shown here is derived from an EMBL/GenBank/DDBJ whole genome shotgun (WGS) entry which is preliminary data.</text>
</comment>
<keyword evidence="9" id="KW-1185">Reference proteome</keyword>
<dbReference type="PANTHER" id="PTHR12555:SF15">
    <property type="entry name" value="FUSION DEGRADATION PROTEIN (UFD1), PUTATIVE (AFU_ORTHOLOGUE AFUA_4G04640)-RELATED"/>
    <property type="match status" value="1"/>
</dbReference>
<dbReference type="OrthoDB" id="193703at2759"/>
<dbReference type="InterPro" id="IPR055417">
    <property type="entry name" value="UFD1_N1"/>
</dbReference>
<gene>
    <name evidence="8" type="ORF">Egran_02225</name>
</gene>
<sequence>MALDTNVLRWSSQLTVTPPFRTPRLSGDKILLPQSALEQLLAAAPVADEITDLNPRIHTSAFDPFNPYTFAAEARARARAQDASHQQLQQLPHPLTFRIVNPQNGRVVHAGIREFSAKESEVGLSSFLRTALDLKDSDFHDDDDGMRGMEGEGGDGDGDKLPVVRVHAKQLPKGTYVRLRPLEAGYDPEDWKALLERHLRDNFTTLTTGEILTITGGRHEDFRFLVDKVLPDGDGICIVDTDLEVDIEPLNEEQARETLKRRLEKTSRAPGTKEGSSPGGPITLDRSIVGQVRIGEYVDYELCEWDHTQTIDIELDIADGADIDLFVSPLSPQQRARPRGDEHVFGEFSARSSKRITLRPTNTVLGQAEALYISVHASAGYCPSSSDEESQPLQSSPLQYSLCARTFTPSEATETIDSHEEETECKNCQQWVPKRTLFLHENFCLRNNVLCPQCKNVFQKKSKEWQSHWHCEDDSATGNDISSRMKHEIVCHTPHFCPSCLFEAQSLPGLAYHRTTTCPGKLILCQFCHLLVPQQGDSDPDVLDPEVLLSGLTPHEFNDGGRTTECHLCNKIVRLRDIKTHLRHHDLERLSRPAPRVCINPNCGRVLDASRGRATNYSLRLCSICFGPLYADTHDPEGKALRRRVERRYLSQMMTGCGKPWCRNRYCKTGWQQSTDSPVSMTSKDILNTVKPLVDAVGVDSRATNTAPLYLCTDETSQRRRVLAEMIAAEGVYEIKWCVAALDGSAGDLDKARDWLTNWAPKNGEIVKT</sequence>
<name>A0A232M0S3_9EURO</name>
<dbReference type="InterPro" id="IPR055418">
    <property type="entry name" value="UFD1_N2"/>
</dbReference>
<dbReference type="Pfam" id="PF24842">
    <property type="entry name" value="UFD1_N2"/>
    <property type="match status" value="1"/>
</dbReference>
<dbReference type="Gene3D" id="2.40.40.50">
    <property type="entry name" value="Ubiquitin fusion degradation protein UFD1, N-terminal domain"/>
    <property type="match status" value="1"/>
</dbReference>
<dbReference type="GO" id="GO:0006511">
    <property type="term" value="P:ubiquitin-dependent protein catabolic process"/>
    <property type="evidence" value="ECO:0007669"/>
    <property type="project" value="InterPro"/>
</dbReference>
<dbReference type="Pfam" id="PF23580">
    <property type="entry name" value="Znf_XAF1_N"/>
    <property type="match status" value="1"/>
</dbReference>